<evidence type="ECO:0000256" key="1">
    <source>
        <dbReference type="SAM" id="SignalP"/>
    </source>
</evidence>
<dbReference type="Gene3D" id="2.40.160.100">
    <property type="match status" value="1"/>
</dbReference>
<keyword evidence="1" id="KW-0732">Signal</keyword>
<feature type="signal peptide" evidence="1">
    <location>
        <begin position="1"/>
        <end position="25"/>
    </location>
</feature>
<proteinExistence type="predicted"/>
<accession>A0A5B9EDX0</accession>
<gene>
    <name evidence="3" type="ORF">FTW19_10040</name>
</gene>
<dbReference type="RefSeq" id="WP_147647496.1">
    <property type="nucleotide sequence ID" value="NZ_CP042806.1"/>
</dbReference>
<evidence type="ECO:0000313" key="4">
    <source>
        <dbReference type="Proteomes" id="UP000321820"/>
    </source>
</evidence>
<keyword evidence="4" id="KW-1185">Reference proteome</keyword>
<name>A0A5B9EDX0_9BACT</name>
<dbReference type="AlphaFoldDB" id="A0A5B9EDX0"/>
<reference evidence="3 4" key="1">
    <citation type="submission" date="2019-08" db="EMBL/GenBank/DDBJ databases">
        <title>Complete genome sequence of Terriglobus albidus strain ORNL.</title>
        <authorList>
            <person name="Podar M."/>
        </authorList>
    </citation>
    <scope>NUCLEOTIDE SEQUENCE [LARGE SCALE GENOMIC DNA]</scope>
    <source>
        <strain evidence="3 4">ORNL</strain>
    </source>
</reference>
<dbReference type="Pfam" id="PF13372">
    <property type="entry name" value="Alginate_exp"/>
    <property type="match status" value="1"/>
</dbReference>
<evidence type="ECO:0000259" key="2">
    <source>
        <dbReference type="Pfam" id="PF13372"/>
    </source>
</evidence>
<dbReference type="OrthoDB" id="108116at2"/>
<dbReference type="InterPro" id="IPR053728">
    <property type="entry name" value="Alginate_Permeability_Chnl"/>
</dbReference>
<dbReference type="KEGG" id="talb:FTW19_10040"/>
<dbReference type="EMBL" id="CP042806">
    <property type="protein sequence ID" value="QEE28306.1"/>
    <property type="molecule type" value="Genomic_DNA"/>
</dbReference>
<feature type="chain" id="PRO_5022847387" description="Alginate export domain-containing protein" evidence="1">
    <location>
        <begin position="26"/>
        <end position="469"/>
    </location>
</feature>
<dbReference type="Proteomes" id="UP000321820">
    <property type="component" value="Chromosome"/>
</dbReference>
<protein>
    <recommendedName>
        <fullName evidence="2">Alginate export domain-containing protein</fullName>
    </recommendedName>
</protein>
<sequence>MTVRLSRLFLAAAVSAGMVVPSVQAQPAPKDKKAPARKIASTPVYADYPQKKGKVQPIKVDPLPRWLSFDMEVRDRGELQTAYNYTKGQRIYSLTRVRGGMTIRPTSFMSVYMQFHDTHALGQPAGLVASNMRDGFDLRQGYLELHHRYLQLIAGRQELKFGSERLIGISDWANNSRTFDAFRLSMGGRRNHLDLFTSSVVAVHPTSLDTHGAGLNFHGAYASLRSIVPNANVQPFVYIKAMRSVTSQQKIAGSELETTFGTEVEGALPAHFNYQAMGNLQRGSFSNNTIHAGAGFAKVYYSAAKLPLQPRAGVEYDYATGNPHRNLNRISTYDQLYPSNHNAFQLMDLFGFQNIKQRRLNLDLRPTTNLTLLFQASHQTLTTKMDSLYNSAGSVLVKAPTTGFANTNLGNSLDLSAKYVYHESVVANLGISHLFPGQLLKDNSKGLPETLVYVGLTYRFRMDHNPPAE</sequence>
<feature type="domain" description="Alginate export" evidence="2">
    <location>
        <begin position="66"/>
        <end position="443"/>
    </location>
</feature>
<dbReference type="InterPro" id="IPR025388">
    <property type="entry name" value="Alginate_export_dom"/>
</dbReference>
<organism evidence="3 4">
    <name type="scientific">Terriglobus albidus</name>
    <dbReference type="NCBI Taxonomy" id="1592106"/>
    <lineage>
        <taxon>Bacteria</taxon>
        <taxon>Pseudomonadati</taxon>
        <taxon>Acidobacteriota</taxon>
        <taxon>Terriglobia</taxon>
        <taxon>Terriglobales</taxon>
        <taxon>Acidobacteriaceae</taxon>
        <taxon>Terriglobus</taxon>
    </lineage>
</organism>
<evidence type="ECO:0000313" key="3">
    <source>
        <dbReference type="EMBL" id="QEE28306.1"/>
    </source>
</evidence>